<comment type="caution">
    <text evidence="2">The sequence shown here is derived from an EMBL/GenBank/DDBJ whole genome shotgun (WGS) entry which is preliminary data.</text>
</comment>
<name>A0A7Y0A0Z1_9BURK</name>
<dbReference type="Proteomes" id="UP000583127">
    <property type="component" value="Unassembled WGS sequence"/>
</dbReference>
<evidence type="ECO:0000313" key="2">
    <source>
        <dbReference type="EMBL" id="NML34482.1"/>
    </source>
</evidence>
<dbReference type="InterPro" id="IPR010327">
    <property type="entry name" value="FldB/FldC_alpha/beta"/>
</dbReference>
<gene>
    <name evidence="2" type="ORF">HHL14_27080</name>
</gene>
<dbReference type="PANTHER" id="PTHR30548:SF2">
    <property type="entry name" value="2-HYDROXYACYL-COA DEHYDRATASE,D-COMPONENT"/>
    <property type="match status" value="1"/>
</dbReference>
<reference evidence="2 3" key="1">
    <citation type="submission" date="2020-04" db="EMBL/GenBank/DDBJ databases">
        <title>Paraburkholderia sp. G-4-1-8 isolated from soil.</title>
        <authorList>
            <person name="Dahal R.H."/>
        </authorList>
    </citation>
    <scope>NUCLEOTIDE SEQUENCE [LARGE SCALE GENOMIC DNA]</scope>
    <source>
        <strain evidence="2 3">G-4-1-8</strain>
    </source>
</reference>
<evidence type="ECO:0000313" key="3">
    <source>
        <dbReference type="Proteomes" id="UP000583127"/>
    </source>
</evidence>
<dbReference type="PANTHER" id="PTHR30548">
    <property type="entry name" value="2-HYDROXYGLUTARYL-COA DEHYDRATASE, D-COMPONENT-RELATED"/>
    <property type="match status" value="1"/>
</dbReference>
<comment type="similarity">
    <text evidence="1">Belongs to the FldB/FldC dehydratase alpha/beta subunit family.</text>
</comment>
<organism evidence="2 3">
    <name type="scientific">Paraburkholderia antibiotica</name>
    <dbReference type="NCBI Taxonomy" id="2728839"/>
    <lineage>
        <taxon>Bacteria</taxon>
        <taxon>Pseudomonadati</taxon>
        <taxon>Pseudomonadota</taxon>
        <taxon>Betaproteobacteria</taxon>
        <taxon>Burkholderiales</taxon>
        <taxon>Burkholderiaceae</taxon>
        <taxon>Paraburkholderia</taxon>
    </lineage>
</organism>
<accession>A0A7Y0A0Z1</accession>
<dbReference type="Pfam" id="PF06050">
    <property type="entry name" value="HGD-D"/>
    <property type="match status" value="1"/>
</dbReference>
<dbReference type="Gene3D" id="3.40.50.11900">
    <property type="match status" value="1"/>
</dbReference>
<protein>
    <submittedName>
        <fullName evidence="2">2-hydroxyacyl-CoA dehydratase</fullName>
    </submittedName>
</protein>
<dbReference type="AlphaFoldDB" id="A0A7Y0A0Z1"/>
<sequence>MNQTRARVMAGEPFAICNGDEFEEIFIAMDIPVLAINYWNFLIGAKEQGPHYTKVLNDRGYVGEHFFGWGLASTMSPENAPWGGLPKPSLICGSVRSEMELRVTELWAREFGCPCYPLDFSFPSPPFQALPEDWWNYTRNEWDKLVDPARLRLRVQQERTLTNYVEQLTGRNLSVTELVRSMDLLNRQMDYWANARTLIGSAPKCPVHIRDQMSMYQAMWHRGTEVGLDLVRDYYQEVEGRVKNGIGAYKQEKFRLYYHSQIPPWHDYIEEKYGAVTVANFYSGIPDLYARTVRDNDPFEALAARHLFLFGFNAARIVKEAVEHRCDAVIVIEAFNEGYPSIEQSQVEAAGIPYLALPREADDAQIRSLLENFIEQRLLKQR</sequence>
<dbReference type="RefSeq" id="WP_169500672.1">
    <property type="nucleotide sequence ID" value="NZ_JABBFZ010000022.1"/>
</dbReference>
<evidence type="ECO:0000256" key="1">
    <source>
        <dbReference type="ARBA" id="ARBA00005806"/>
    </source>
</evidence>
<proteinExistence type="inferred from homology"/>
<dbReference type="EMBL" id="JABBFZ010000022">
    <property type="protein sequence ID" value="NML34482.1"/>
    <property type="molecule type" value="Genomic_DNA"/>
</dbReference>
<keyword evidence="3" id="KW-1185">Reference proteome</keyword>